<proteinExistence type="predicted"/>
<dbReference type="AlphaFoldDB" id="A0A7G1KUX7"/>
<organism evidence="1 2">
    <name type="scientific">Nocardia wallacei</name>
    <dbReference type="NCBI Taxonomy" id="480035"/>
    <lineage>
        <taxon>Bacteria</taxon>
        <taxon>Bacillati</taxon>
        <taxon>Actinomycetota</taxon>
        <taxon>Actinomycetes</taxon>
        <taxon>Mycobacteriales</taxon>
        <taxon>Nocardiaceae</taxon>
        <taxon>Nocardia</taxon>
    </lineage>
</organism>
<sequence length="146" mass="16508">MSVQRFRPRVAVEAIQFESWSDALKIQEWAPGTIYVPLGYEHDMRREHELDSSTGYVRDNAPAYLVVRTAKGLERADLGDWIVRGVTGEDFICPGGDFAKAYEELPEENPTTVKGMHRRVQILETALDRARLALAAMERSNGGEVW</sequence>
<accession>A0A7G1KUX7</accession>
<keyword evidence="2" id="KW-1185">Reference proteome</keyword>
<evidence type="ECO:0000313" key="2">
    <source>
        <dbReference type="Proteomes" id="UP000516173"/>
    </source>
</evidence>
<dbReference type="KEGG" id="nwl:NWFMUON74_61280"/>
<dbReference type="Proteomes" id="UP000516173">
    <property type="component" value="Chromosome"/>
</dbReference>
<dbReference type="RefSeq" id="WP_187685115.1">
    <property type="nucleotide sequence ID" value="NZ_AP023396.1"/>
</dbReference>
<name>A0A7G1KUX7_9NOCA</name>
<dbReference type="EMBL" id="AP023396">
    <property type="protein sequence ID" value="BCK58356.1"/>
    <property type="molecule type" value="Genomic_DNA"/>
</dbReference>
<reference evidence="1 2" key="1">
    <citation type="submission" date="2020-08" db="EMBL/GenBank/DDBJ databases">
        <title>Genome Sequencing of Nocardia wallacei strain FMUON74 and assembly.</title>
        <authorList>
            <person name="Toyokawa M."/>
            <person name="Uesaka K."/>
        </authorList>
    </citation>
    <scope>NUCLEOTIDE SEQUENCE [LARGE SCALE GENOMIC DNA]</scope>
    <source>
        <strain evidence="1 2">FMUON74</strain>
    </source>
</reference>
<dbReference type="GeneID" id="80350541"/>
<gene>
    <name evidence="1" type="ORF">NWFMUON74_61280</name>
</gene>
<evidence type="ECO:0000313" key="1">
    <source>
        <dbReference type="EMBL" id="BCK58356.1"/>
    </source>
</evidence>
<protein>
    <submittedName>
        <fullName evidence="1">Uncharacterized protein</fullName>
    </submittedName>
</protein>